<proteinExistence type="predicted"/>
<dbReference type="RefSeq" id="XP_028464543.1">
    <property type="nucleotide sequence ID" value="XM_028614383.1"/>
</dbReference>
<gene>
    <name evidence="2" type="ORF">SODALDRAFT_361556</name>
</gene>
<organism evidence="2 3">
    <name type="scientific">Sodiomyces alkalinus (strain CBS 110278 / VKM F-3762 / F11)</name>
    <name type="common">Alkaliphilic filamentous fungus</name>
    <dbReference type="NCBI Taxonomy" id="1314773"/>
    <lineage>
        <taxon>Eukaryota</taxon>
        <taxon>Fungi</taxon>
        <taxon>Dikarya</taxon>
        <taxon>Ascomycota</taxon>
        <taxon>Pezizomycotina</taxon>
        <taxon>Sordariomycetes</taxon>
        <taxon>Hypocreomycetidae</taxon>
        <taxon>Glomerellales</taxon>
        <taxon>Plectosphaerellaceae</taxon>
        <taxon>Sodiomyces</taxon>
    </lineage>
</organism>
<sequence>MSKPAHTRFQRTLSSTMPREATRPFSTQARVHPTFLPYLHTRGRLAARWVPSTIAFIAAAYAVNHYIQLEAASRRAAENDERQARESRALTIELLDAYGDGSSLEALEKAVEVYEARTAASGSGRSSSG</sequence>
<protein>
    <submittedName>
        <fullName evidence="2">Uncharacterized protein</fullName>
    </submittedName>
</protein>
<keyword evidence="3" id="KW-1185">Reference proteome</keyword>
<dbReference type="AlphaFoldDB" id="A0A3N2PQF2"/>
<dbReference type="STRING" id="1314773.A0A3N2PQF2"/>
<feature type="region of interest" description="Disordered" evidence="1">
    <location>
        <begin position="1"/>
        <end position="23"/>
    </location>
</feature>
<name>A0A3N2PQF2_SODAK</name>
<reference evidence="2 3" key="1">
    <citation type="journal article" date="2018" name="Mol. Ecol.">
        <title>The obligate alkalophilic soda-lake fungus Sodiomyces alkalinus has shifted to a protein diet.</title>
        <authorList>
            <person name="Grum-Grzhimaylo A.A."/>
            <person name="Falkoski D.L."/>
            <person name="van den Heuvel J."/>
            <person name="Valero-Jimenez C.A."/>
            <person name="Min B."/>
            <person name="Choi I.G."/>
            <person name="Lipzen A."/>
            <person name="Daum C.G."/>
            <person name="Aanen D.K."/>
            <person name="Tsang A."/>
            <person name="Henrissat B."/>
            <person name="Bilanenko E.N."/>
            <person name="de Vries R.P."/>
            <person name="van Kan J.A.L."/>
            <person name="Grigoriev I.V."/>
            <person name="Debets A.J.M."/>
        </authorList>
    </citation>
    <scope>NUCLEOTIDE SEQUENCE [LARGE SCALE GENOMIC DNA]</scope>
    <source>
        <strain evidence="2 3">F11</strain>
    </source>
</reference>
<dbReference type="OrthoDB" id="4338954at2759"/>
<evidence type="ECO:0000313" key="3">
    <source>
        <dbReference type="Proteomes" id="UP000272025"/>
    </source>
</evidence>
<evidence type="ECO:0000313" key="2">
    <source>
        <dbReference type="EMBL" id="ROT36737.1"/>
    </source>
</evidence>
<dbReference type="GeneID" id="39582861"/>
<accession>A0A3N2PQF2</accession>
<evidence type="ECO:0000256" key="1">
    <source>
        <dbReference type="SAM" id="MobiDB-lite"/>
    </source>
</evidence>
<dbReference type="Proteomes" id="UP000272025">
    <property type="component" value="Unassembled WGS sequence"/>
</dbReference>
<dbReference type="EMBL" id="ML119058">
    <property type="protein sequence ID" value="ROT36737.1"/>
    <property type="molecule type" value="Genomic_DNA"/>
</dbReference>